<evidence type="ECO:0000259" key="1">
    <source>
        <dbReference type="Pfam" id="PF13229"/>
    </source>
</evidence>
<evidence type="ECO:0000313" key="2">
    <source>
        <dbReference type="EMBL" id="PAV02959.1"/>
    </source>
</evidence>
<dbReference type="InterPro" id="IPR006626">
    <property type="entry name" value="PbH1"/>
</dbReference>
<protein>
    <recommendedName>
        <fullName evidence="1">Right handed beta helix domain-containing protein</fullName>
    </recommendedName>
</protein>
<organism evidence="2 3">
    <name type="scientific">Methanobacterium bryantii</name>
    <dbReference type="NCBI Taxonomy" id="2161"/>
    <lineage>
        <taxon>Archaea</taxon>
        <taxon>Methanobacteriati</taxon>
        <taxon>Methanobacteriota</taxon>
        <taxon>Methanomada group</taxon>
        <taxon>Methanobacteria</taxon>
        <taxon>Methanobacteriales</taxon>
        <taxon>Methanobacteriaceae</taxon>
        <taxon>Methanobacterium</taxon>
    </lineage>
</organism>
<reference evidence="2 3" key="1">
    <citation type="journal article" date="2017" name="BMC Genomics">
        <title>Genomic analysis of methanogenic archaea reveals a shift towards energy conservation.</title>
        <authorList>
            <person name="Gilmore S.P."/>
            <person name="Henske J.K."/>
            <person name="Sexton J.A."/>
            <person name="Solomon K.V."/>
            <person name="Seppala S."/>
            <person name="Yoo J.I."/>
            <person name="Huyett L.M."/>
            <person name="Pressman A."/>
            <person name="Cogan J.Z."/>
            <person name="Kivenson V."/>
            <person name="Peng X."/>
            <person name="Tan Y."/>
            <person name="Valentine D.L."/>
            <person name="O'Malley M.A."/>
        </authorList>
    </citation>
    <scope>NUCLEOTIDE SEQUENCE [LARGE SCALE GENOMIC DNA]</scope>
    <source>
        <strain evidence="2 3">M.o.H.</strain>
    </source>
</reference>
<dbReference type="RefSeq" id="WP_069582462.1">
    <property type="nucleotide sequence ID" value="NZ_LMVM01000041.1"/>
</dbReference>
<dbReference type="InterPro" id="IPR011050">
    <property type="entry name" value="Pectin_lyase_fold/virulence"/>
</dbReference>
<dbReference type="InterPro" id="IPR022441">
    <property type="entry name" value="Para_beta_helix_rpt-2"/>
</dbReference>
<dbReference type="OrthoDB" id="71602at2157"/>
<evidence type="ECO:0000313" key="3">
    <source>
        <dbReference type="Proteomes" id="UP000217784"/>
    </source>
</evidence>
<sequence>MKNELLFIILLSFFLILISITGTVSAANLTVNPGDSIQSVINNASSNDTIIVNDNCGLGYTYTENVVVNKTVQLKVNDGGNVTIQALNSSQPIFTVDNCCDSVIYGFTITGATSSSAIYLNGTHNCCILNNIITGNGLNSTGDFGYGIFMNSTTNCMITGNILHGNEGGIDLEYSKNTLLSENSVTDSVLRGIYMYHANSTAISKNNLANNDGGILACYSNSIVITGNDVKNNIYQGIYLYYSSGDLHFNRIVGNGEYGLLSRGGTVNATNNWWGTNNPRVSSVKPSAIYVINGNVLYNPRLVLTVTPTSYKVSDGKVYEAAITADLNHNSNNEDVSTVLYTPDGIPVNFDSDSGSTITSKGYTRNGKTSAILMLNPNLESGMANVTATVDNQSTPAPVDRIAKAVITIAGTAIDVSTNQTLYLTYEIPLNESVRWVSVLWKNMGMFHEEVDLVVNGNVVLNKTVSNVNYLQYKNNFSQNVFDNINFLNWLFSNTPCAIFELDNIIARNPQLENLTGNELEEGMLALAKQVNNFTDSEIDFIRNRQDFKDKMVMHIFYPGDAAKTITINDQDSNETLDLYFPGNPIVRVSDIIYADGLYTYQTELDQNNITHYTVEPAGYEGVRSFAIAATRVTDEILQYWLDQKDRTDANGTLLYPEGPMKTAYGTFLNALLVIKCHDMVADAAASKFNVTWIRTTPIAVSTLDDAYNTLLTGEMSHRMGMDVVGDPDNVRAFRFACSSSFSPIEYWVMASLFPNPDQNGTIIGPNVWSSVTIGLGDLMLSGEPLEIFESNGYIVIKAVGSNGKILLIDPETGLVMDLLTGNETSCGSYCYKNQQAEWGNNLGNIILNNGPAINRAIETGEAVAADWGQNDMEDTVLGLASSAAISVGVAMLVCSGPPGWLALAVIGLGVAGSYYAADLDEGWTTSRWINFGLNVGPSLVPFIGAEGGVAGRLGISYVTKAGAKKSVTTVAGNSESYVITNMPKWGGGTFTGGYMSTVEYIKYGTNKRVIRTAFGDTREEAAKNALRYTVLSSRASVIVNSYSPEIDDYGSVAYNNIADYFATT</sequence>
<dbReference type="NCBIfam" id="TIGR03804">
    <property type="entry name" value="para_beta_helix"/>
    <property type="match status" value="1"/>
</dbReference>
<dbReference type="SMART" id="SM00710">
    <property type="entry name" value="PbH1"/>
    <property type="match status" value="6"/>
</dbReference>
<proteinExistence type="predicted"/>
<comment type="caution">
    <text evidence="2">The sequence shown here is derived from an EMBL/GenBank/DDBJ whole genome shotgun (WGS) entry which is preliminary data.</text>
</comment>
<dbReference type="Proteomes" id="UP000217784">
    <property type="component" value="Unassembled WGS sequence"/>
</dbReference>
<dbReference type="AlphaFoldDB" id="A0A2A2H0P5"/>
<dbReference type="Gene3D" id="2.160.20.10">
    <property type="entry name" value="Single-stranded right-handed beta-helix, Pectin lyase-like"/>
    <property type="match status" value="1"/>
</dbReference>
<feature type="domain" description="Right handed beta helix" evidence="1">
    <location>
        <begin position="116"/>
        <end position="272"/>
    </location>
</feature>
<dbReference type="Pfam" id="PF13229">
    <property type="entry name" value="Beta_helix"/>
    <property type="match status" value="1"/>
</dbReference>
<dbReference type="EMBL" id="LMVM01000041">
    <property type="protein sequence ID" value="PAV02959.1"/>
    <property type="molecule type" value="Genomic_DNA"/>
</dbReference>
<dbReference type="InterPro" id="IPR012334">
    <property type="entry name" value="Pectin_lyas_fold"/>
</dbReference>
<keyword evidence="3" id="KW-1185">Reference proteome</keyword>
<dbReference type="InterPro" id="IPR039448">
    <property type="entry name" value="Beta_helix"/>
</dbReference>
<accession>A0A2A2H0P5</accession>
<gene>
    <name evidence="2" type="ORF">ASJ80_03900</name>
</gene>
<name>A0A2A2H0P5_METBR</name>
<dbReference type="SUPFAM" id="SSF51126">
    <property type="entry name" value="Pectin lyase-like"/>
    <property type="match status" value="1"/>
</dbReference>